<organism evidence="1">
    <name type="scientific">marine sediment metagenome</name>
    <dbReference type="NCBI Taxonomy" id="412755"/>
    <lineage>
        <taxon>unclassified sequences</taxon>
        <taxon>metagenomes</taxon>
        <taxon>ecological metagenomes</taxon>
    </lineage>
</organism>
<proteinExistence type="predicted"/>
<protein>
    <submittedName>
        <fullName evidence="1">Uncharacterized protein</fullName>
    </submittedName>
</protein>
<evidence type="ECO:0000313" key="1">
    <source>
        <dbReference type="EMBL" id="KKK69633.1"/>
    </source>
</evidence>
<dbReference type="AlphaFoldDB" id="A0A0F8XL20"/>
<gene>
    <name evidence="1" type="ORF">LCGC14_2932100</name>
</gene>
<reference evidence="1" key="1">
    <citation type="journal article" date="2015" name="Nature">
        <title>Complex archaea that bridge the gap between prokaryotes and eukaryotes.</title>
        <authorList>
            <person name="Spang A."/>
            <person name="Saw J.H."/>
            <person name="Jorgensen S.L."/>
            <person name="Zaremba-Niedzwiedzka K."/>
            <person name="Martijn J."/>
            <person name="Lind A.E."/>
            <person name="van Eijk R."/>
            <person name="Schleper C."/>
            <person name="Guy L."/>
            <person name="Ettema T.J."/>
        </authorList>
    </citation>
    <scope>NUCLEOTIDE SEQUENCE</scope>
</reference>
<dbReference type="EMBL" id="LAZR01058556">
    <property type="protein sequence ID" value="KKK69633.1"/>
    <property type="molecule type" value="Genomic_DNA"/>
</dbReference>
<accession>A0A0F8XL20</accession>
<name>A0A0F8XL20_9ZZZZ</name>
<comment type="caution">
    <text evidence="1">The sequence shown here is derived from an EMBL/GenBank/DDBJ whole genome shotgun (WGS) entry which is preliminary data.</text>
</comment>
<sequence>MNENTVQRRVIDFIEDVLQDVDVRDKQWFIPAIVSHCVCSLGIRREVVEPIVNTWMEHSMMEHLRIQSLERA</sequence>